<dbReference type="AlphaFoldDB" id="A0AA86UBI0"/>
<organism evidence="1">
    <name type="scientific">Hexamita inflata</name>
    <dbReference type="NCBI Taxonomy" id="28002"/>
    <lineage>
        <taxon>Eukaryota</taxon>
        <taxon>Metamonada</taxon>
        <taxon>Diplomonadida</taxon>
        <taxon>Hexamitidae</taxon>
        <taxon>Hexamitinae</taxon>
        <taxon>Hexamita</taxon>
    </lineage>
</organism>
<reference evidence="1" key="1">
    <citation type="submission" date="2023-06" db="EMBL/GenBank/DDBJ databases">
        <authorList>
            <person name="Kurt Z."/>
        </authorList>
    </citation>
    <scope>NUCLEOTIDE SEQUENCE</scope>
</reference>
<sequence>MSEQLTTEFKFQRQQQNYHNRLFSRVQNIYKQQSPLNPFASPFTPIISTKILSKNPIYLIELSDLQSSSREQIAHFQNRDHIPELNTNSAAIDFDRLLSNIDKNNAEDSERKYLKEREMYNAHNLTKVEYSFQSVETNPQMFSRTFKEKGHCAWRIQQLLGRTQ</sequence>
<evidence type="ECO:0000313" key="2">
    <source>
        <dbReference type="EMBL" id="CAL6053803.1"/>
    </source>
</evidence>
<comment type="caution">
    <text evidence="1">The sequence shown here is derived from an EMBL/GenBank/DDBJ whole genome shotgun (WGS) entry which is preliminary data.</text>
</comment>
<dbReference type="Proteomes" id="UP001642409">
    <property type="component" value="Unassembled WGS sequence"/>
</dbReference>
<proteinExistence type="predicted"/>
<keyword evidence="3" id="KW-1185">Reference proteome</keyword>
<dbReference type="EMBL" id="CATOUU010000823">
    <property type="protein sequence ID" value="CAI9951250.1"/>
    <property type="molecule type" value="Genomic_DNA"/>
</dbReference>
<reference evidence="2 3" key="2">
    <citation type="submission" date="2024-07" db="EMBL/GenBank/DDBJ databases">
        <authorList>
            <person name="Akdeniz Z."/>
        </authorList>
    </citation>
    <scope>NUCLEOTIDE SEQUENCE [LARGE SCALE GENOMIC DNA]</scope>
</reference>
<dbReference type="EMBL" id="CAXDID020000199">
    <property type="protein sequence ID" value="CAL6053803.1"/>
    <property type="molecule type" value="Genomic_DNA"/>
</dbReference>
<evidence type="ECO:0000313" key="3">
    <source>
        <dbReference type="Proteomes" id="UP001642409"/>
    </source>
</evidence>
<gene>
    <name evidence="1" type="ORF">HINF_LOCUS38895</name>
    <name evidence="2" type="ORF">HINF_LOCUS45659</name>
</gene>
<accession>A0AA86UBI0</accession>
<evidence type="ECO:0000313" key="1">
    <source>
        <dbReference type="EMBL" id="CAI9951250.1"/>
    </source>
</evidence>
<protein>
    <submittedName>
        <fullName evidence="2">Hypothetical_protein</fullName>
    </submittedName>
</protein>
<name>A0AA86UBI0_9EUKA</name>